<reference evidence="1 2" key="1">
    <citation type="submission" date="2018-05" db="EMBL/GenBank/DDBJ databases">
        <title>Abyssibacter profundi OUC007T gen. nov., sp. nov, a marine bacterium isolated from seawater of the Mariana Trench.</title>
        <authorList>
            <person name="Zhou S."/>
        </authorList>
    </citation>
    <scope>NUCLEOTIDE SEQUENCE [LARGE SCALE GENOMIC DNA]</scope>
    <source>
        <strain evidence="1 2">OUC007</strain>
    </source>
</reference>
<dbReference type="RefSeq" id="WP_109721654.1">
    <property type="nucleotide sequence ID" value="NZ_QEQK01000022.1"/>
</dbReference>
<dbReference type="PROSITE" id="PS51257">
    <property type="entry name" value="PROKAR_LIPOPROTEIN"/>
    <property type="match status" value="1"/>
</dbReference>
<name>A0A383XPN3_9GAMM</name>
<sequence>MHRMSKTASVLVAGLGLAAGALGLSGCASSVQGKLISQTMEQLRGDGDFPRTRAEVSAYPYAQLGVRVDGNRAGIPVLIEYVGQDYLWGAGDVFRLHQARDGRIKYLRLPETETWLDWGAVTLQPEPPAEFIVGLRAVATNGDAIERPMRCVLEQSEPATIIINTYPLDTMRSQYRCDSAPASPSVVMTYWHDAQGRIRRTEGQLWEQGNHLFMEALKVPA</sequence>
<evidence type="ECO:0008006" key="3">
    <source>
        <dbReference type="Google" id="ProtNLM"/>
    </source>
</evidence>
<proteinExistence type="predicted"/>
<organism evidence="1 2">
    <name type="scientific">Abyssibacter profundi</name>
    <dbReference type="NCBI Taxonomy" id="2182787"/>
    <lineage>
        <taxon>Bacteria</taxon>
        <taxon>Pseudomonadati</taxon>
        <taxon>Pseudomonadota</taxon>
        <taxon>Gammaproteobacteria</taxon>
        <taxon>Chromatiales</taxon>
        <taxon>Oceanococcaceae</taxon>
        <taxon>Abyssibacter</taxon>
    </lineage>
</organism>
<evidence type="ECO:0000313" key="2">
    <source>
        <dbReference type="Proteomes" id="UP000251800"/>
    </source>
</evidence>
<gene>
    <name evidence="1" type="ORF">DEH80_16635</name>
</gene>
<dbReference type="EMBL" id="QEQK01000022">
    <property type="protein sequence ID" value="PWN54587.1"/>
    <property type="molecule type" value="Genomic_DNA"/>
</dbReference>
<dbReference type="SUPFAM" id="SSF159270">
    <property type="entry name" value="YmcC-like"/>
    <property type="match status" value="1"/>
</dbReference>
<evidence type="ECO:0000313" key="1">
    <source>
        <dbReference type="EMBL" id="PWN54587.1"/>
    </source>
</evidence>
<dbReference type="Proteomes" id="UP000251800">
    <property type="component" value="Unassembled WGS sequence"/>
</dbReference>
<dbReference type="InterPro" id="IPR023373">
    <property type="entry name" value="YmcC_sf"/>
</dbReference>
<protein>
    <recommendedName>
        <fullName evidence="3">YjbF family lipoprotein</fullName>
    </recommendedName>
</protein>
<dbReference type="Gene3D" id="2.40.360.10">
    <property type="entry name" value="YmcC-like"/>
    <property type="match status" value="1"/>
</dbReference>
<dbReference type="AlphaFoldDB" id="A0A383XPN3"/>
<keyword evidence="2" id="KW-1185">Reference proteome</keyword>
<comment type="caution">
    <text evidence="1">The sequence shown here is derived from an EMBL/GenBank/DDBJ whole genome shotgun (WGS) entry which is preliminary data.</text>
</comment>
<accession>A0A383XPN3</accession>